<feature type="domain" description="Cytochrome c assembly protein" evidence="7">
    <location>
        <begin position="11"/>
        <end position="232"/>
    </location>
</feature>
<gene>
    <name evidence="8" type="ORF">METZ01_LOCUS15580</name>
</gene>
<evidence type="ECO:0000256" key="4">
    <source>
        <dbReference type="ARBA" id="ARBA00022989"/>
    </source>
</evidence>
<evidence type="ECO:0000256" key="5">
    <source>
        <dbReference type="ARBA" id="ARBA00023136"/>
    </source>
</evidence>
<name>A0A381P714_9ZZZZ</name>
<dbReference type="Pfam" id="PF01578">
    <property type="entry name" value="Cytochrom_C_asm"/>
    <property type="match status" value="1"/>
</dbReference>
<feature type="transmembrane region" description="Helical" evidence="6">
    <location>
        <begin position="182"/>
        <end position="199"/>
    </location>
</feature>
<protein>
    <recommendedName>
        <fullName evidence="7">Cytochrome c assembly protein domain-containing protein</fullName>
    </recommendedName>
</protein>
<comment type="subcellular location">
    <subcellularLocation>
        <location evidence="1">Membrane</location>
        <topology evidence="1">Multi-pass membrane protein</topology>
    </subcellularLocation>
</comment>
<dbReference type="AlphaFoldDB" id="A0A381P714"/>
<dbReference type="EMBL" id="UINC01000888">
    <property type="protein sequence ID" value="SUZ62726.1"/>
    <property type="molecule type" value="Genomic_DNA"/>
</dbReference>
<dbReference type="PANTHER" id="PTHR30071">
    <property type="entry name" value="HEME EXPORTER PROTEIN C"/>
    <property type="match status" value="1"/>
</dbReference>
<dbReference type="InterPro" id="IPR002541">
    <property type="entry name" value="Cyt_c_assembly"/>
</dbReference>
<dbReference type="InterPro" id="IPR045062">
    <property type="entry name" value="Cyt_c_biogenesis_CcsA/CcmC"/>
</dbReference>
<feature type="transmembrane region" description="Helical" evidence="6">
    <location>
        <begin position="32"/>
        <end position="54"/>
    </location>
</feature>
<evidence type="ECO:0000256" key="2">
    <source>
        <dbReference type="ARBA" id="ARBA00022692"/>
    </source>
</evidence>
<feature type="transmembrane region" description="Helical" evidence="6">
    <location>
        <begin position="211"/>
        <end position="231"/>
    </location>
</feature>
<keyword evidence="3" id="KW-0201">Cytochrome c-type biogenesis</keyword>
<evidence type="ECO:0000313" key="8">
    <source>
        <dbReference type="EMBL" id="SUZ62726.1"/>
    </source>
</evidence>
<evidence type="ECO:0000256" key="1">
    <source>
        <dbReference type="ARBA" id="ARBA00004141"/>
    </source>
</evidence>
<keyword evidence="4 6" id="KW-1133">Transmembrane helix</keyword>
<dbReference type="PANTHER" id="PTHR30071:SF1">
    <property type="entry name" value="CYTOCHROME B_B6 PROTEIN-RELATED"/>
    <property type="match status" value="1"/>
</dbReference>
<sequence length="239" mass="25293">MIAFVLAAAGVAVHALALARFAAEYGQLPLNGLAPSLSTVALIVGIGLVATLGLGEGRRVGIVLVPVVILLQAVAVSLGIEPSQELLDFQGAWFAFHVTLAFAGLGGLAVAFASGLLYLVQLHELNTKRMGRLFQFTPPLATLDRLGRIGLVAGFITFTLSLVLAWVWTINFGQASDLWNAKVFWAVMSWFVFVAALGVRAGGGVKERRSALVSVVGFSFIVFSYLGLRLVSSQGGFFL</sequence>
<keyword evidence="2 6" id="KW-0812">Transmembrane</keyword>
<feature type="transmembrane region" description="Helical" evidence="6">
    <location>
        <begin position="61"/>
        <end position="80"/>
    </location>
</feature>
<accession>A0A381P714</accession>
<evidence type="ECO:0000256" key="3">
    <source>
        <dbReference type="ARBA" id="ARBA00022748"/>
    </source>
</evidence>
<feature type="transmembrane region" description="Helical" evidence="6">
    <location>
        <begin position="149"/>
        <end position="170"/>
    </location>
</feature>
<dbReference type="GO" id="GO:0020037">
    <property type="term" value="F:heme binding"/>
    <property type="evidence" value="ECO:0007669"/>
    <property type="project" value="InterPro"/>
</dbReference>
<keyword evidence="5 6" id="KW-0472">Membrane</keyword>
<feature type="transmembrane region" description="Helical" evidence="6">
    <location>
        <begin position="92"/>
        <end position="120"/>
    </location>
</feature>
<evidence type="ECO:0000256" key="6">
    <source>
        <dbReference type="SAM" id="Phobius"/>
    </source>
</evidence>
<dbReference type="GO" id="GO:0017004">
    <property type="term" value="P:cytochrome complex assembly"/>
    <property type="evidence" value="ECO:0007669"/>
    <property type="project" value="UniProtKB-KW"/>
</dbReference>
<dbReference type="GO" id="GO:0005886">
    <property type="term" value="C:plasma membrane"/>
    <property type="evidence" value="ECO:0007669"/>
    <property type="project" value="TreeGrafter"/>
</dbReference>
<reference evidence="8" key="1">
    <citation type="submission" date="2018-05" db="EMBL/GenBank/DDBJ databases">
        <authorList>
            <person name="Lanie J.A."/>
            <person name="Ng W.-L."/>
            <person name="Kazmierczak K.M."/>
            <person name="Andrzejewski T.M."/>
            <person name="Davidsen T.M."/>
            <person name="Wayne K.J."/>
            <person name="Tettelin H."/>
            <person name="Glass J.I."/>
            <person name="Rusch D."/>
            <person name="Podicherti R."/>
            <person name="Tsui H.-C.T."/>
            <person name="Winkler M.E."/>
        </authorList>
    </citation>
    <scope>NUCLEOTIDE SEQUENCE</scope>
</reference>
<proteinExistence type="predicted"/>
<organism evidence="8">
    <name type="scientific">marine metagenome</name>
    <dbReference type="NCBI Taxonomy" id="408172"/>
    <lineage>
        <taxon>unclassified sequences</taxon>
        <taxon>metagenomes</taxon>
        <taxon>ecological metagenomes</taxon>
    </lineage>
</organism>
<evidence type="ECO:0000259" key="7">
    <source>
        <dbReference type="Pfam" id="PF01578"/>
    </source>
</evidence>